<evidence type="ECO:0000259" key="13">
    <source>
        <dbReference type="PROSITE" id="PS50109"/>
    </source>
</evidence>
<keyword evidence="8" id="KW-0472">Membrane</keyword>
<dbReference type="PROSITE" id="PS50885">
    <property type="entry name" value="HAMP"/>
    <property type="match status" value="9"/>
</dbReference>
<dbReference type="InterPro" id="IPR036097">
    <property type="entry name" value="HisK_dim/P_sf"/>
</dbReference>
<dbReference type="Pfam" id="PF18947">
    <property type="entry name" value="HAMP_2"/>
    <property type="match status" value="2"/>
</dbReference>
<sequence length="1482" mass="158073">MADSLGGGAATAVQSGDHRSGPVTEDVEPLLRELAEALREVRLGRFDVRLPRRGGPFGEVADQFNELVGLQERRNRDLLRISRVVGREGRMLERLDEESYDGLWAETAHAVNGLIDDLARPTSEIARVIEAVAQGDLSQHMALEIEGRPLRGEFLRIGRTVNTMVGQLSSFADEVTRVAREVGTEGALGGQADVRGVAGTWRALTDSVNTMASNLTNQVRSISSAATAIAQGDLSRRITVSARGEVAELADTINSLTDTLRLFADEVTRMAREVGTEGRLGGQAEVAGVAGTWKDLTDAVNLMAANLTDQVRGIAQVATAVARGDLSQKITVAARGEILELKNTVNTMVDQLSSFADEVTRVAREVGTEGKLGGQAAVPNVSGTWRDLTENVNQLAGNLTAQVRNIAQVTTAVALGDLSQKITVDARGEILELKNTVNTMVDQLSSFADEVTRVAREVGTEGKLGGQAEVPNVSGTWRGLTDSVNYMASNLTGQVRNIAQVATAVANGDLSQKIAVDARGEILELKSTVNTMVDQLSSFADEVTRVAREVGTEGKLGGQAQVKGVAGTWRDLTDNVNYMASNLTGQVRNIAQVTTAVARGDLSQKITVDARGEILELKSTVNTMVDQLSSFADEVTRVAREVGTEGKLGGQAQVKGVAGTWRDLTESVNQLAGNLTAQVRNIAQVTTAVARGDLSQKITVDARGEILELKSTVNTMVGQLSSFADEVTRVAREVGTEGKLGGQAQVRGVSGTWRDLTESVNQLASTLTTQLRAISAVSTSVASGDLTQQIRVAALGEVAELKDNINQMIVTLRETTKENAEQGWLESNLARIGGLLQGQRDLGEVCQMIMNEVTPLVKAQVGAFFLAEGNPDDAASMLLRVCGGYALSQGAMPPSFRSGEGLVGQAAATKQVVLVEDIPAGYLPIRSGLGVTSPRAVVVLPVFFEGEALGVIEFGSITPFSDLHLTFLGRLVGTIGVAIKTIQANRWTEELLAQSQGLAKELQTQSAELQRTNAELEEKAELLSEQNRNIEIKNMEIDAARRGVEEKAQQLARASRYKSDFLANMSHELRTPLNSLLLLSRLLAENPERNLTAKQMEFASTIHDAGADLLLLIDDILDLSKIEAGRVDVEPQVLDLAQIRDYVVQAFGPQAEEKGLELQVELSSGLPSTITTDPQRLQQILRNLLSNAVKFTAAGTVALRIEPAAAGTVYGVPTLDAAHEVVAFAVHDTGIGIVHEKLGMIFDAFQQADGTTSRKYGGTGLGLSISKELARMLGGAITVESQPGVGSVFTLLLPGEMPISTAAASRQTRLAVAKRLPGPRADAVPEPPMLRAVDGGPDGERSTPVLDGVTVLIVDDDVRNVFALTSALELHGMRVLYADNGADGIRLLTQHPDVDIVLMDAMMPDLDGNETTRLIRKLPHGADLPVVFLTAKAMPGDRESSLAAGASDYITKPVDQDRLLAVMGSWIERSRSARPAHHEPAP</sequence>
<dbReference type="Pfam" id="PF02518">
    <property type="entry name" value="HATPase_c"/>
    <property type="match status" value="1"/>
</dbReference>
<feature type="domain" description="HAMP" evidence="15">
    <location>
        <begin position="489"/>
        <end position="541"/>
    </location>
</feature>
<feature type="coiled-coil region" evidence="11">
    <location>
        <begin position="992"/>
        <end position="1033"/>
    </location>
</feature>
<dbReference type="CDD" id="cd06225">
    <property type="entry name" value="HAMP"/>
    <property type="match status" value="9"/>
</dbReference>
<evidence type="ECO:0000256" key="2">
    <source>
        <dbReference type="ARBA" id="ARBA00004236"/>
    </source>
</evidence>
<dbReference type="SUPFAM" id="SSF58104">
    <property type="entry name" value="Methyl-accepting chemotaxis protein (MCP) signaling domain"/>
    <property type="match status" value="2"/>
</dbReference>
<dbReference type="InterPro" id="IPR003594">
    <property type="entry name" value="HATPase_dom"/>
</dbReference>
<comment type="caution">
    <text evidence="16">The sequence shown here is derived from an EMBL/GenBank/DDBJ whole genome shotgun (WGS) entry which is preliminary data.</text>
</comment>
<feature type="domain" description="Response regulatory" evidence="14">
    <location>
        <begin position="1350"/>
        <end position="1467"/>
    </location>
</feature>
<dbReference type="EC" id="2.7.13.3" evidence="3"/>
<dbReference type="Proteomes" id="UP000820669">
    <property type="component" value="Unassembled WGS sequence"/>
</dbReference>
<keyword evidence="17" id="KW-1185">Reference proteome</keyword>
<dbReference type="PANTHER" id="PTHR45339">
    <property type="entry name" value="HYBRID SIGNAL TRANSDUCTION HISTIDINE KINASE J"/>
    <property type="match status" value="1"/>
</dbReference>
<dbReference type="SMART" id="SM00448">
    <property type="entry name" value="REC"/>
    <property type="match status" value="1"/>
</dbReference>
<feature type="domain" description="HAMP" evidence="15">
    <location>
        <begin position="581"/>
        <end position="633"/>
    </location>
</feature>
<evidence type="ECO:0000256" key="3">
    <source>
        <dbReference type="ARBA" id="ARBA00012438"/>
    </source>
</evidence>
<evidence type="ECO:0000256" key="6">
    <source>
        <dbReference type="ARBA" id="ARBA00022692"/>
    </source>
</evidence>
<evidence type="ECO:0000313" key="16">
    <source>
        <dbReference type="EMBL" id="NMH96388.1"/>
    </source>
</evidence>
<dbReference type="InterPro" id="IPR003661">
    <property type="entry name" value="HisK_dim/P_dom"/>
</dbReference>
<evidence type="ECO:0000256" key="10">
    <source>
        <dbReference type="PROSITE-ProRule" id="PRU00169"/>
    </source>
</evidence>
<proteinExistence type="predicted"/>
<dbReference type="Gene3D" id="1.10.287.130">
    <property type="match status" value="1"/>
</dbReference>
<feature type="modified residue" description="4-aspartylphosphate" evidence="10">
    <location>
        <position position="1400"/>
    </location>
</feature>
<feature type="domain" description="HAMP" evidence="15">
    <location>
        <begin position="673"/>
        <end position="725"/>
    </location>
</feature>
<dbReference type="PANTHER" id="PTHR45339:SF1">
    <property type="entry name" value="HYBRID SIGNAL TRANSDUCTION HISTIDINE KINASE J"/>
    <property type="match status" value="1"/>
</dbReference>
<keyword evidence="7" id="KW-0418">Kinase</keyword>
<dbReference type="InterPro" id="IPR029016">
    <property type="entry name" value="GAF-like_dom_sf"/>
</dbReference>
<dbReference type="EMBL" id="JAAXLA010000004">
    <property type="protein sequence ID" value="NMH96388.1"/>
    <property type="molecule type" value="Genomic_DNA"/>
</dbReference>
<dbReference type="InterPro" id="IPR036890">
    <property type="entry name" value="HATPase_C_sf"/>
</dbReference>
<evidence type="ECO:0000256" key="11">
    <source>
        <dbReference type="SAM" id="Coils"/>
    </source>
</evidence>
<keyword evidence="9" id="KW-0902">Two-component regulatory system</keyword>
<dbReference type="InterPro" id="IPR003660">
    <property type="entry name" value="HAMP_dom"/>
</dbReference>
<gene>
    <name evidence="16" type="ORF">HF526_03490</name>
</gene>
<feature type="domain" description="HAMP" evidence="15">
    <location>
        <begin position="116"/>
        <end position="173"/>
    </location>
</feature>
<dbReference type="SUPFAM" id="SSF55874">
    <property type="entry name" value="ATPase domain of HSP90 chaperone/DNA topoisomerase II/histidine kinase"/>
    <property type="match status" value="1"/>
</dbReference>
<evidence type="ECO:0000256" key="12">
    <source>
        <dbReference type="SAM" id="MobiDB-lite"/>
    </source>
</evidence>
<feature type="domain" description="HAMP" evidence="15">
    <location>
        <begin position="765"/>
        <end position="817"/>
    </location>
</feature>
<dbReference type="Gene3D" id="3.40.50.2300">
    <property type="match status" value="1"/>
</dbReference>
<keyword evidence="8" id="KW-1133">Transmembrane helix</keyword>
<dbReference type="InterPro" id="IPR011006">
    <property type="entry name" value="CheY-like_superfamily"/>
</dbReference>
<dbReference type="SMART" id="SM00304">
    <property type="entry name" value="HAMP"/>
    <property type="match status" value="9"/>
</dbReference>
<evidence type="ECO:0000256" key="5">
    <source>
        <dbReference type="ARBA" id="ARBA00022679"/>
    </source>
</evidence>
<dbReference type="SUPFAM" id="SSF47384">
    <property type="entry name" value="Homodimeric domain of signal transducing histidine kinase"/>
    <property type="match status" value="1"/>
</dbReference>
<evidence type="ECO:0000256" key="4">
    <source>
        <dbReference type="ARBA" id="ARBA00022553"/>
    </source>
</evidence>
<feature type="domain" description="HAMP" evidence="15">
    <location>
        <begin position="31"/>
        <end position="76"/>
    </location>
</feature>
<dbReference type="PROSITE" id="PS50109">
    <property type="entry name" value="HIS_KIN"/>
    <property type="match status" value="1"/>
</dbReference>
<evidence type="ECO:0000313" key="17">
    <source>
        <dbReference type="Proteomes" id="UP000820669"/>
    </source>
</evidence>
<dbReference type="CDD" id="cd00082">
    <property type="entry name" value="HisKA"/>
    <property type="match status" value="1"/>
</dbReference>
<dbReference type="SMART" id="SM00387">
    <property type="entry name" value="HATPase_c"/>
    <property type="match status" value="1"/>
</dbReference>
<dbReference type="Pfam" id="PF00672">
    <property type="entry name" value="HAMP"/>
    <property type="match status" value="6"/>
</dbReference>
<dbReference type="Pfam" id="PF00072">
    <property type="entry name" value="Response_reg"/>
    <property type="match status" value="1"/>
</dbReference>
<dbReference type="Gene3D" id="1.20.120.1530">
    <property type="match status" value="7"/>
</dbReference>
<dbReference type="SMART" id="SM00388">
    <property type="entry name" value="HisKA"/>
    <property type="match status" value="1"/>
</dbReference>
<evidence type="ECO:0000259" key="15">
    <source>
        <dbReference type="PROSITE" id="PS50885"/>
    </source>
</evidence>
<dbReference type="InterPro" id="IPR001789">
    <property type="entry name" value="Sig_transdc_resp-reg_receiver"/>
</dbReference>
<keyword evidence="4 10" id="KW-0597">Phosphoprotein</keyword>
<protein>
    <recommendedName>
        <fullName evidence="3">histidine kinase</fullName>
        <ecNumber evidence="3">2.7.13.3</ecNumber>
    </recommendedName>
</protein>
<comment type="subcellular location">
    <subcellularLocation>
        <location evidence="2">Cell membrane</location>
    </subcellularLocation>
</comment>
<keyword evidence="5" id="KW-0808">Transferase</keyword>
<dbReference type="Pfam" id="PF13185">
    <property type="entry name" value="GAF_2"/>
    <property type="match status" value="1"/>
</dbReference>
<dbReference type="PRINTS" id="PR00344">
    <property type="entry name" value="BCTRLSENSOR"/>
</dbReference>
<feature type="domain" description="HAMP" evidence="15">
    <location>
        <begin position="397"/>
        <end position="449"/>
    </location>
</feature>
<feature type="region of interest" description="Disordered" evidence="12">
    <location>
        <begin position="1"/>
        <end position="25"/>
    </location>
</feature>
<evidence type="ECO:0000256" key="1">
    <source>
        <dbReference type="ARBA" id="ARBA00000085"/>
    </source>
</evidence>
<keyword evidence="11" id="KW-0175">Coiled coil</keyword>
<accession>A0ABX1S8A0</accession>
<dbReference type="CDD" id="cd16922">
    <property type="entry name" value="HATPase_EvgS-ArcB-TorS-like"/>
    <property type="match status" value="1"/>
</dbReference>
<organism evidence="16 17">
    <name type="scientific">Pseudonocardia acidicola</name>
    <dbReference type="NCBI Taxonomy" id="2724939"/>
    <lineage>
        <taxon>Bacteria</taxon>
        <taxon>Bacillati</taxon>
        <taxon>Actinomycetota</taxon>
        <taxon>Actinomycetes</taxon>
        <taxon>Pseudonocardiales</taxon>
        <taxon>Pseudonocardiaceae</taxon>
        <taxon>Pseudonocardia</taxon>
    </lineage>
</organism>
<reference evidence="16 17" key="1">
    <citation type="submission" date="2020-04" db="EMBL/GenBank/DDBJ databases">
        <authorList>
            <person name="Klaysubun C."/>
            <person name="Duangmal K."/>
            <person name="Lipun K."/>
        </authorList>
    </citation>
    <scope>NUCLEOTIDE SEQUENCE [LARGE SCALE GENOMIC DNA]</scope>
    <source>
        <strain evidence="16 17">K10HN5</strain>
    </source>
</reference>
<evidence type="ECO:0000256" key="9">
    <source>
        <dbReference type="ARBA" id="ARBA00023012"/>
    </source>
</evidence>
<evidence type="ECO:0000259" key="14">
    <source>
        <dbReference type="PROSITE" id="PS50110"/>
    </source>
</evidence>
<dbReference type="InterPro" id="IPR005467">
    <property type="entry name" value="His_kinase_dom"/>
</dbReference>
<dbReference type="SUPFAM" id="SSF55781">
    <property type="entry name" value="GAF domain-like"/>
    <property type="match status" value="1"/>
</dbReference>
<dbReference type="Gene3D" id="3.30.565.10">
    <property type="entry name" value="Histidine kinase-like ATPase, C-terminal domain"/>
    <property type="match status" value="1"/>
</dbReference>
<dbReference type="InterPro" id="IPR004358">
    <property type="entry name" value="Sig_transdc_His_kin-like_C"/>
</dbReference>
<dbReference type="PROSITE" id="PS50110">
    <property type="entry name" value="RESPONSE_REGULATORY"/>
    <property type="match status" value="1"/>
</dbReference>
<evidence type="ECO:0000256" key="7">
    <source>
        <dbReference type="ARBA" id="ARBA00022777"/>
    </source>
</evidence>
<keyword evidence="6" id="KW-0812">Transmembrane</keyword>
<dbReference type="InterPro" id="IPR003018">
    <property type="entry name" value="GAF"/>
</dbReference>
<dbReference type="Pfam" id="PF00512">
    <property type="entry name" value="HisKA"/>
    <property type="match status" value="1"/>
</dbReference>
<feature type="domain" description="HAMP" evidence="15">
    <location>
        <begin position="213"/>
        <end position="265"/>
    </location>
</feature>
<dbReference type="CDD" id="cd17546">
    <property type="entry name" value="REC_hyHK_CKI1_RcsC-like"/>
    <property type="match status" value="1"/>
</dbReference>
<dbReference type="SMART" id="SM00065">
    <property type="entry name" value="GAF"/>
    <property type="match status" value="1"/>
</dbReference>
<name>A0ABX1S8A0_9PSEU</name>
<feature type="domain" description="Histidine kinase" evidence="13">
    <location>
        <begin position="1064"/>
        <end position="1297"/>
    </location>
</feature>
<comment type="catalytic activity">
    <reaction evidence="1">
        <text>ATP + protein L-histidine = ADP + protein N-phospho-L-histidine.</text>
        <dbReference type="EC" id="2.7.13.3"/>
    </reaction>
</comment>
<dbReference type="Gene3D" id="3.30.450.40">
    <property type="match status" value="1"/>
</dbReference>
<evidence type="ECO:0000256" key="8">
    <source>
        <dbReference type="ARBA" id="ARBA00022989"/>
    </source>
</evidence>
<feature type="domain" description="HAMP" evidence="15">
    <location>
        <begin position="305"/>
        <end position="357"/>
    </location>
</feature>
<dbReference type="SUPFAM" id="SSF52172">
    <property type="entry name" value="CheY-like"/>
    <property type="match status" value="1"/>
</dbReference>